<dbReference type="Proteomes" id="UP001164929">
    <property type="component" value="Chromosome 11"/>
</dbReference>
<evidence type="ECO:0000313" key="2">
    <source>
        <dbReference type="Proteomes" id="UP001164929"/>
    </source>
</evidence>
<keyword evidence="2" id="KW-1185">Reference proteome</keyword>
<protein>
    <submittedName>
        <fullName evidence="1">Uncharacterized protein</fullName>
    </submittedName>
</protein>
<accession>A0AAD6M5L2</accession>
<proteinExistence type="predicted"/>
<organism evidence="1 2">
    <name type="scientific">Populus alba x Populus x berolinensis</name>
    <dbReference type="NCBI Taxonomy" id="444605"/>
    <lineage>
        <taxon>Eukaryota</taxon>
        <taxon>Viridiplantae</taxon>
        <taxon>Streptophyta</taxon>
        <taxon>Embryophyta</taxon>
        <taxon>Tracheophyta</taxon>
        <taxon>Spermatophyta</taxon>
        <taxon>Magnoliopsida</taxon>
        <taxon>eudicotyledons</taxon>
        <taxon>Gunneridae</taxon>
        <taxon>Pentapetalae</taxon>
        <taxon>rosids</taxon>
        <taxon>fabids</taxon>
        <taxon>Malpighiales</taxon>
        <taxon>Salicaceae</taxon>
        <taxon>Saliceae</taxon>
        <taxon>Populus</taxon>
    </lineage>
</organism>
<gene>
    <name evidence="1" type="ORF">NC653_027526</name>
</gene>
<sequence>MWSRYITCGIIVRSCQLIDQGTQQTTFSRLDLLTSHGRWEPFASAIKQAWSLALTWIKSKRYPSAVEIIEWKMGWRYRFCWNMSE</sequence>
<dbReference type="AlphaFoldDB" id="A0AAD6M5L2"/>
<dbReference type="EMBL" id="JAQIZT010000011">
    <property type="protein sequence ID" value="KAJ6979398.1"/>
    <property type="molecule type" value="Genomic_DNA"/>
</dbReference>
<reference evidence="1" key="1">
    <citation type="journal article" date="2023" name="Mol. Ecol. Resour.">
        <title>Chromosome-level genome assembly of a triploid poplar Populus alba 'Berolinensis'.</title>
        <authorList>
            <person name="Chen S."/>
            <person name="Yu Y."/>
            <person name="Wang X."/>
            <person name="Wang S."/>
            <person name="Zhang T."/>
            <person name="Zhou Y."/>
            <person name="He R."/>
            <person name="Meng N."/>
            <person name="Wang Y."/>
            <person name="Liu W."/>
            <person name="Liu Z."/>
            <person name="Liu J."/>
            <person name="Guo Q."/>
            <person name="Huang H."/>
            <person name="Sederoff R.R."/>
            <person name="Wang G."/>
            <person name="Qu G."/>
            <person name="Chen S."/>
        </authorList>
    </citation>
    <scope>NUCLEOTIDE SEQUENCE</scope>
    <source>
        <strain evidence="1">SC-2020</strain>
    </source>
</reference>
<name>A0AAD6M5L2_9ROSI</name>
<evidence type="ECO:0000313" key="1">
    <source>
        <dbReference type="EMBL" id="KAJ6979398.1"/>
    </source>
</evidence>
<comment type="caution">
    <text evidence="1">The sequence shown here is derived from an EMBL/GenBank/DDBJ whole genome shotgun (WGS) entry which is preliminary data.</text>
</comment>